<dbReference type="InterPro" id="IPR046787">
    <property type="entry name" value="DnaT_2"/>
</dbReference>
<dbReference type="STRING" id="488538.SAR116_2256"/>
<organism evidence="2 3">
    <name type="scientific">Puniceispirillum marinum (strain IMCC1322)</name>
    <dbReference type="NCBI Taxonomy" id="488538"/>
    <lineage>
        <taxon>Bacteria</taxon>
        <taxon>Pseudomonadati</taxon>
        <taxon>Pseudomonadota</taxon>
        <taxon>Alphaproteobacteria</taxon>
        <taxon>Candidatus Puniceispirillales</taxon>
        <taxon>Candidatus Puniceispirillaceae</taxon>
        <taxon>Candidatus Puniceispirillum</taxon>
    </lineage>
</organism>
<proteinExistence type="predicted"/>
<name>D5BP65_PUNMI</name>
<keyword evidence="3" id="KW-1185">Reference proteome</keyword>
<dbReference type="KEGG" id="apb:SAR116_2256"/>
<dbReference type="RefSeq" id="WP_013047126.1">
    <property type="nucleotide sequence ID" value="NC_014010.1"/>
</dbReference>
<dbReference type="Pfam" id="PF20557">
    <property type="entry name" value="DnaT_2"/>
    <property type="match status" value="1"/>
</dbReference>
<protein>
    <recommendedName>
        <fullName evidence="1">Putative DnaT-like domain-containing protein</fullName>
    </recommendedName>
</protein>
<accession>D5BP65</accession>
<gene>
    <name evidence="2" type="ordered locus">SAR116_2256</name>
</gene>
<dbReference type="Proteomes" id="UP000007460">
    <property type="component" value="Chromosome"/>
</dbReference>
<dbReference type="EMBL" id="CP001751">
    <property type="protein sequence ID" value="ADE40499.1"/>
    <property type="molecule type" value="Genomic_DNA"/>
</dbReference>
<dbReference type="OrthoDB" id="8394667at2"/>
<dbReference type="AlphaFoldDB" id="D5BP65"/>
<dbReference type="HOGENOM" id="CLU_1720855_0_0_5"/>
<dbReference type="eggNOG" id="ENOG5032Z46">
    <property type="taxonomic scope" value="Bacteria"/>
</dbReference>
<reference evidence="2 3" key="1">
    <citation type="journal article" date="2010" name="J. Bacteriol.">
        <title>Complete genome sequence of "Candidatus Puniceispirillum marinum" IMCC1322, a representative of the SAR116 clade in the Alphaproteobacteria.</title>
        <authorList>
            <person name="Oh H.M."/>
            <person name="Kwon K.K."/>
            <person name="Kang I."/>
            <person name="Kang S.G."/>
            <person name="Lee J.H."/>
            <person name="Kim S.J."/>
            <person name="Cho J.C."/>
        </authorList>
    </citation>
    <scope>NUCLEOTIDE SEQUENCE [LARGE SCALE GENOMIC DNA]</scope>
    <source>
        <strain evidence="2 3">IMCC1322</strain>
    </source>
</reference>
<feature type="domain" description="Putative DnaT-like" evidence="1">
    <location>
        <begin position="4"/>
        <end position="151"/>
    </location>
</feature>
<evidence type="ECO:0000313" key="3">
    <source>
        <dbReference type="Proteomes" id="UP000007460"/>
    </source>
</evidence>
<evidence type="ECO:0000313" key="2">
    <source>
        <dbReference type="EMBL" id="ADE40499.1"/>
    </source>
</evidence>
<evidence type="ECO:0000259" key="1">
    <source>
        <dbReference type="Pfam" id="PF20557"/>
    </source>
</evidence>
<sequence length="152" mass="16262">MSAAYLDVVAADRWCQIRAYGDWADANSMIKAAALVKAADLIDTHFTFRGYRQAVDQLRAWPRTGIKDKAGRTISGIPSAVKDANCVLALALIEDAGGVAELLGLRGAVLSERIGSVAVSYDASRSSSSQSRIKALLSPFLETTSSSRIKRT</sequence>